<evidence type="ECO:0000256" key="1">
    <source>
        <dbReference type="ARBA" id="ARBA00006547"/>
    </source>
</evidence>
<name>A0A9P4XYM4_CRYP1</name>
<comment type="similarity">
    <text evidence="1">Belongs to the arylamine N-acetyltransferase family.</text>
</comment>
<sequence length="325" mass="36621">MAPERAIPPPSFSEDQLREYFKHIKLPEKYYSAGCRRDEAFLTALHRYHIAAIPYENLSLHYSSHKTISLDPTFLFAKFVTNGRNRGGYCMEGSLFFLEILRSIGFRAYPAMVRIRLRENGVPKGDYIGIVHLVIIIEVPTAHGETEKYVCDVAFGGDGPVVPMPFKEGVVTRNIGTQEIRFVHEELPKSLGKYWVYQYRNGPDKEWNSFYAFNDTEALARDFEPINYWTSQGPTFQKTTMIIVKFLLGPAGPDGDSGVVGKIMLVNDTIKRNMGGKTEVVQVCSTEPERVEALKKHFGISLTDEEIIGIQGSVTELKDVEVLGA</sequence>
<dbReference type="OrthoDB" id="10260017at2759"/>
<evidence type="ECO:0008006" key="4">
    <source>
        <dbReference type="Google" id="ProtNLM"/>
    </source>
</evidence>
<proteinExistence type="inferred from homology"/>
<dbReference type="Pfam" id="PF00797">
    <property type="entry name" value="Acetyltransf_2"/>
    <property type="match status" value="1"/>
</dbReference>
<gene>
    <name evidence="2" type="ORF">M406DRAFT_94316</name>
</gene>
<organism evidence="2 3">
    <name type="scientific">Cryphonectria parasitica (strain ATCC 38755 / EP155)</name>
    <dbReference type="NCBI Taxonomy" id="660469"/>
    <lineage>
        <taxon>Eukaryota</taxon>
        <taxon>Fungi</taxon>
        <taxon>Dikarya</taxon>
        <taxon>Ascomycota</taxon>
        <taxon>Pezizomycotina</taxon>
        <taxon>Sordariomycetes</taxon>
        <taxon>Sordariomycetidae</taxon>
        <taxon>Diaporthales</taxon>
        <taxon>Cryphonectriaceae</taxon>
        <taxon>Cryphonectria-Endothia species complex</taxon>
        <taxon>Cryphonectria</taxon>
    </lineage>
</organism>
<dbReference type="GeneID" id="63843401"/>
<evidence type="ECO:0000313" key="2">
    <source>
        <dbReference type="EMBL" id="KAF3763313.1"/>
    </source>
</evidence>
<dbReference type="EMBL" id="MU032349">
    <property type="protein sequence ID" value="KAF3763313.1"/>
    <property type="molecule type" value="Genomic_DNA"/>
</dbReference>
<dbReference type="SUPFAM" id="SSF54001">
    <property type="entry name" value="Cysteine proteinases"/>
    <property type="match status" value="1"/>
</dbReference>
<dbReference type="InterPro" id="IPR001447">
    <property type="entry name" value="Arylamine_N-AcTrfase"/>
</dbReference>
<dbReference type="InterPro" id="IPR038765">
    <property type="entry name" value="Papain-like_cys_pep_sf"/>
</dbReference>
<evidence type="ECO:0000313" key="3">
    <source>
        <dbReference type="Proteomes" id="UP000803844"/>
    </source>
</evidence>
<dbReference type="AlphaFoldDB" id="A0A9P4XYM4"/>
<protein>
    <recommendedName>
        <fullName evidence="4">Arylamine N-acetyltransferase</fullName>
    </recommendedName>
</protein>
<dbReference type="PANTHER" id="PTHR11786:SF0">
    <property type="entry name" value="ARYLAMINE N-ACETYLTRANSFERASE 4-RELATED"/>
    <property type="match status" value="1"/>
</dbReference>
<dbReference type="Gene3D" id="3.30.2140.20">
    <property type="match status" value="1"/>
</dbReference>
<comment type="caution">
    <text evidence="2">The sequence shown here is derived from an EMBL/GenBank/DDBJ whole genome shotgun (WGS) entry which is preliminary data.</text>
</comment>
<keyword evidence="3" id="KW-1185">Reference proteome</keyword>
<dbReference type="RefSeq" id="XP_040774274.1">
    <property type="nucleotide sequence ID" value="XM_040926272.1"/>
</dbReference>
<dbReference type="PANTHER" id="PTHR11786">
    <property type="entry name" value="N-HYDROXYARYLAMINE O-ACETYLTRANSFERASE"/>
    <property type="match status" value="1"/>
</dbReference>
<dbReference type="InterPro" id="IPR053710">
    <property type="entry name" value="Arylamine_NAT_domain_sf"/>
</dbReference>
<reference evidence="2" key="1">
    <citation type="journal article" date="2020" name="Phytopathology">
        <title>Genome sequence of the chestnut blight fungus Cryphonectria parasitica EP155: A fundamental resource for an archetypical invasive plant pathogen.</title>
        <authorList>
            <person name="Crouch J.A."/>
            <person name="Dawe A."/>
            <person name="Aerts A."/>
            <person name="Barry K."/>
            <person name="Churchill A.C.L."/>
            <person name="Grimwood J."/>
            <person name="Hillman B."/>
            <person name="Milgroom M.G."/>
            <person name="Pangilinan J."/>
            <person name="Smith M."/>
            <person name="Salamov A."/>
            <person name="Schmutz J."/>
            <person name="Yadav J."/>
            <person name="Grigoriev I.V."/>
            <person name="Nuss D."/>
        </authorList>
    </citation>
    <scope>NUCLEOTIDE SEQUENCE</scope>
    <source>
        <strain evidence="2">EP155</strain>
    </source>
</reference>
<dbReference type="Proteomes" id="UP000803844">
    <property type="component" value="Unassembled WGS sequence"/>
</dbReference>
<accession>A0A9P4XYM4</accession>
<dbReference type="GO" id="GO:0016407">
    <property type="term" value="F:acetyltransferase activity"/>
    <property type="evidence" value="ECO:0007669"/>
    <property type="project" value="InterPro"/>
</dbReference>